<comment type="cofactor">
    <cofactor evidence="1">
        <name>Mg(2+)</name>
        <dbReference type="ChEBI" id="CHEBI:18420"/>
    </cofactor>
</comment>
<feature type="domain" description="Helix-hairpin-helix DNA-binding motif class 1" evidence="22">
    <location>
        <begin position="93"/>
        <end position="112"/>
    </location>
</feature>
<dbReference type="InterPro" id="IPR043519">
    <property type="entry name" value="NT_sf"/>
</dbReference>
<accession>A0A1G2RJM7</accession>
<feature type="domain" description="DNA-directed DNA polymerase X" evidence="24">
    <location>
        <begin position="1"/>
        <end position="315"/>
    </location>
</feature>
<comment type="subcellular location">
    <subcellularLocation>
        <location evidence="2">Cytoplasm</location>
    </subcellularLocation>
</comment>
<comment type="catalytic activity">
    <reaction evidence="21">
        <text>DNA(n) + a 2'-deoxyribonucleoside 5'-triphosphate = DNA(n+1) + diphosphate</text>
        <dbReference type="Rhea" id="RHEA:22508"/>
        <dbReference type="Rhea" id="RHEA-COMP:17339"/>
        <dbReference type="Rhea" id="RHEA-COMP:17340"/>
        <dbReference type="ChEBI" id="CHEBI:33019"/>
        <dbReference type="ChEBI" id="CHEBI:61560"/>
        <dbReference type="ChEBI" id="CHEBI:173112"/>
        <dbReference type="EC" id="2.7.7.7"/>
    </reaction>
</comment>
<dbReference type="GO" id="GO:0140078">
    <property type="term" value="F:class I DNA-(apurinic or apyrimidinic site) endonuclease activity"/>
    <property type="evidence" value="ECO:0007669"/>
    <property type="project" value="UniProtKB-EC"/>
</dbReference>
<feature type="domain" description="Polymerase/histidinol phosphatase N-terminal" evidence="23">
    <location>
        <begin position="339"/>
        <end position="418"/>
    </location>
</feature>
<dbReference type="GO" id="GO:0003677">
    <property type="term" value="F:DNA binding"/>
    <property type="evidence" value="ECO:0007669"/>
    <property type="project" value="InterPro"/>
</dbReference>
<dbReference type="InterPro" id="IPR003583">
    <property type="entry name" value="Hlx-hairpin-Hlx_DNA-bd_motif"/>
</dbReference>
<evidence type="ECO:0000256" key="9">
    <source>
        <dbReference type="ARBA" id="ARBA00022695"/>
    </source>
</evidence>
<evidence type="ECO:0000256" key="6">
    <source>
        <dbReference type="ARBA" id="ARBA00022481"/>
    </source>
</evidence>
<dbReference type="GO" id="GO:0003887">
    <property type="term" value="F:DNA-directed DNA polymerase activity"/>
    <property type="evidence" value="ECO:0007669"/>
    <property type="project" value="UniProtKB-KW"/>
</dbReference>
<keyword evidence="10" id="KW-0235">DNA replication</keyword>
<evidence type="ECO:0000259" key="24">
    <source>
        <dbReference type="SMART" id="SM00483"/>
    </source>
</evidence>
<evidence type="ECO:0000256" key="3">
    <source>
        <dbReference type="ARBA" id="ARBA00012417"/>
    </source>
</evidence>
<proteinExistence type="predicted"/>
<keyword evidence="6" id="KW-0488">Methylation</keyword>
<dbReference type="Pfam" id="PF14791">
    <property type="entry name" value="DNA_pol_B_thumb"/>
    <property type="match status" value="1"/>
</dbReference>
<dbReference type="InterPro" id="IPR022311">
    <property type="entry name" value="PolX-like"/>
</dbReference>
<comment type="catalytic activity">
    <reaction evidence="18">
        <text>2'-deoxyribonucleotide-(2'-deoxyribose 5'-phosphate)-2'-deoxyribonucleotide-DNA = a 3'-end 2'-deoxyribonucleotide-(2,3-dehydro-2,3-deoxyribose 5'-phosphate)-DNA + a 5'-end 5'-phospho-2'-deoxyribonucleoside-DNA + H(+)</text>
        <dbReference type="Rhea" id="RHEA:66592"/>
        <dbReference type="Rhea" id="RHEA-COMP:13180"/>
        <dbReference type="Rhea" id="RHEA-COMP:16897"/>
        <dbReference type="Rhea" id="RHEA-COMP:17067"/>
        <dbReference type="ChEBI" id="CHEBI:15378"/>
        <dbReference type="ChEBI" id="CHEBI:136412"/>
        <dbReference type="ChEBI" id="CHEBI:157695"/>
        <dbReference type="ChEBI" id="CHEBI:167181"/>
        <dbReference type="EC" id="4.2.99.18"/>
    </reaction>
</comment>
<evidence type="ECO:0000256" key="15">
    <source>
        <dbReference type="ARBA" id="ARBA00023204"/>
    </source>
</evidence>
<evidence type="ECO:0000256" key="21">
    <source>
        <dbReference type="ARBA" id="ARBA00049244"/>
    </source>
</evidence>
<evidence type="ECO:0000313" key="25">
    <source>
        <dbReference type="EMBL" id="OHA73043.1"/>
    </source>
</evidence>
<keyword evidence="15" id="KW-0234">DNA repair</keyword>
<dbReference type="InterPro" id="IPR016195">
    <property type="entry name" value="Pol/histidinol_Pase-like"/>
</dbReference>
<evidence type="ECO:0000256" key="16">
    <source>
        <dbReference type="ARBA" id="ARBA00035717"/>
    </source>
</evidence>
<dbReference type="GO" id="GO:0005829">
    <property type="term" value="C:cytosol"/>
    <property type="evidence" value="ECO:0007669"/>
    <property type="project" value="TreeGrafter"/>
</dbReference>
<dbReference type="PRINTS" id="PR00870">
    <property type="entry name" value="DNAPOLXBETA"/>
</dbReference>
<dbReference type="Gene3D" id="3.20.20.140">
    <property type="entry name" value="Metal-dependent hydrolases"/>
    <property type="match status" value="1"/>
</dbReference>
<evidence type="ECO:0000259" key="23">
    <source>
        <dbReference type="SMART" id="SM00481"/>
    </source>
</evidence>
<dbReference type="Pfam" id="PF02811">
    <property type="entry name" value="PHP"/>
    <property type="match status" value="1"/>
</dbReference>
<evidence type="ECO:0000256" key="7">
    <source>
        <dbReference type="ARBA" id="ARBA00022634"/>
    </source>
</evidence>
<dbReference type="EC" id="4.2.99.18" evidence="4"/>
<name>A0A1G2RJM7_9BACT</name>
<dbReference type="Gene3D" id="1.10.150.110">
    <property type="entry name" value="DNA polymerase beta, N-terminal domain-like"/>
    <property type="match status" value="1"/>
</dbReference>
<dbReference type="InterPro" id="IPR047967">
    <property type="entry name" value="PolX_PHP"/>
</dbReference>
<dbReference type="PANTHER" id="PTHR36928">
    <property type="entry name" value="PHOSPHATASE YCDX-RELATED"/>
    <property type="match status" value="1"/>
</dbReference>
<evidence type="ECO:0000256" key="14">
    <source>
        <dbReference type="ARBA" id="ARBA00023053"/>
    </source>
</evidence>
<sequence>MKNQEIAKILYNMATYLAMEDVPFKPQAYERAAMALESLGEDVEGLYKKEGMKGLEKIPGVGRGIAEKIEEYLKTDKVKEYEKMRKTMPVNMDELGLVEGIGPKMMRDLWKHLKVKDLKTLEAAAKVGKIQKLPHFGLKTEQNILNGIAFAKKSKGRWLLGTIYPYMEEIVALLKDSNLVKEAVAAGSIRRMKETIGDVDILVTTKKPKEIIEYFLSHMKYSKLWGKGPTKVSLRTLQGFDIDVRVLDEEVFGVGLQYFTGSKEHNVKLRTHAIQKGYKLSEYGLFKGKKRIACKTEEEVYKALGMPYIEPEMREDTGEIEAALRGKLPKVIGYDSLKGDLQVQTDWSDGNNSIEEMAKEAKAQGLEYIAITDHTRDLAMTGGSDEKKLLRQMAAIDKLNRKISGIKILKGAEVNIRRDGTLDIANEVLAKLDVVGVSVHTLFKMTQKDMTERIIRAIRNPHVDILFHPTGRLIHEREPYALDMDALIKEARKTGTVLEANASPRRLDLKDTDIKKAVQAGVKLSIDSDSHRKEHFRFLKFGIAQARRGWVEKNDVINALSFNRLLDILARKR</sequence>
<organism evidence="25 26">
    <name type="scientific">Candidatus Wildermuthbacteria bacterium RIFCSPLOWO2_01_FULL_48_16</name>
    <dbReference type="NCBI Taxonomy" id="1802461"/>
    <lineage>
        <taxon>Bacteria</taxon>
        <taxon>Candidatus Wildermuthiibacteriota</taxon>
    </lineage>
</organism>
<dbReference type="Pfam" id="PF14520">
    <property type="entry name" value="HHH_5"/>
    <property type="match status" value="1"/>
</dbReference>
<dbReference type="InterPro" id="IPR002008">
    <property type="entry name" value="DNA_pol_X_beta-like"/>
</dbReference>
<dbReference type="CDD" id="cd07436">
    <property type="entry name" value="PHP_PolX"/>
    <property type="match status" value="1"/>
</dbReference>
<evidence type="ECO:0000256" key="10">
    <source>
        <dbReference type="ARBA" id="ARBA00022705"/>
    </source>
</evidence>
<dbReference type="InterPro" id="IPR003141">
    <property type="entry name" value="Pol/His_phosphatase_N"/>
</dbReference>
<protein>
    <recommendedName>
        <fullName evidence="5">DNA polymerase beta</fullName>
        <ecNumber evidence="3">2.7.7.7</ecNumber>
        <ecNumber evidence="4">4.2.99.18</ecNumber>
    </recommendedName>
    <alternativeName>
        <fullName evidence="16">5'-deoxyribose-phosphate lyase</fullName>
    </alternativeName>
    <alternativeName>
        <fullName evidence="17">AP lyase</fullName>
    </alternativeName>
</protein>
<comment type="function">
    <text evidence="20">Repair polymerase that plays a key role in base-excision repair. During this process, the damaged base is excised by specific DNA glycosylases, the DNA backbone is nicked at the abasic site by an apurinic/apyrimidic (AP) endonuclease, and POLB removes 5'-deoxyribose-phosphate from the preincised AP site acting as a 5'-deoxyribose-phosphate lyase (5'-dRP lyase); through its DNA polymerase activity, it adds one nucleotide to the 3' end of the arising single-nucleotide gap. Conducts 'gap-filling' DNA synthesis in a stepwise distributive fashion rather than in a processive fashion as for other DNA polymerases. It is also able to cleave sugar-phosphate bonds 3' to an intact AP site, acting as an AP lyase.</text>
</comment>
<dbReference type="InterPro" id="IPR004013">
    <property type="entry name" value="PHP_dom"/>
</dbReference>
<dbReference type="SMART" id="SM00481">
    <property type="entry name" value="POLIIIAc"/>
    <property type="match status" value="1"/>
</dbReference>
<evidence type="ECO:0000256" key="1">
    <source>
        <dbReference type="ARBA" id="ARBA00001946"/>
    </source>
</evidence>
<gene>
    <name evidence="25" type="ORF">A3B24_01360</name>
</gene>
<dbReference type="InterPro" id="IPR050243">
    <property type="entry name" value="PHP_phosphatase"/>
</dbReference>
<evidence type="ECO:0000313" key="26">
    <source>
        <dbReference type="Proteomes" id="UP000176917"/>
    </source>
</evidence>
<keyword evidence="9" id="KW-0548">Nucleotidyltransferase</keyword>
<dbReference type="Pfam" id="PF14716">
    <property type="entry name" value="HHH_8"/>
    <property type="match status" value="1"/>
</dbReference>
<dbReference type="SUPFAM" id="SSF89550">
    <property type="entry name" value="PHP domain-like"/>
    <property type="match status" value="1"/>
</dbReference>
<dbReference type="Gene3D" id="1.10.150.20">
    <property type="entry name" value="5' to 3' exonuclease, C-terminal subdomain"/>
    <property type="match status" value="1"/>
</dbReference>
<evidence type="ECO:0000256" key="12">
    <source>
        <dbReference type="ARBA" id="ARBA00022843"/>
    </source>
</evidence>
<evidence type="ECO:0000256" key="20">
    <source>
        <dbReference type="ARBA" id="ARBA00045548"/>
    </source>
</evidence>
<dbReference type="EMBL" id="MHUG01000016">
    <property type="protein sequence ID" value="OHA73043.1"/>
    <property type="molecule type" value="Genomic_DNA"/>
</dbReference>
<evidence type="ECO:0000256" key="17">
    <source>
        <dbReference type="ARBA" id="ARBA00035726"/>
    </source>
</evidence>
<dbReference type="InterPro" id="IPR002054">
    <property type="entry name" value="DNA-dir_DNA_pol_X"/>
</dbReference>
<dbReference type="GO" id="GO:0042578">
    <property type="term" value="F:phosphoric ester hydrolase activity"/>
    <property type="evidence" value="ECO:0007669"/>
    <property type="project" value="TreeGrafter"/>
</dbReference>
<dbReference type="SMART" id="SM00278">
    <property type="entry name" value="HhH1"/>
    <property type="match status" value="3"/>
</dbReference>
<evidence type="ECO:0000256" key="4">
    <source>
        <dbReference type="ARBA" id="ARBA00012720"/>
    </source>
</evidence>
<keyword evidence="11" id="KW-0227">DNA damage</keyword>
<dbReference type="CDD" id="cd00141">
    <property type="entry name" value="NT_POLXc"/>
    <property type="match status" value="1"/>
</dbReference>
<dbReference type="Gene3D" id="3.30.210.10">
    <property type="entry name" value="DNA polymerase, thumb domain"/>
    <property type="match status" value="1"/>
</dbReference>
<keyword evidence="13" id="KW-0239">DNA-directed DNA polymerase</keyword>
<evidence type="ECO:0000256" key="5">
    <source>
        <dbReference type="ARBA" id="ARBA00020020"/>
    </source>
</evidence>
<dbReference type="InterPro" id="IPR010996">
    <property type="entry name" value="HHH_MUS81"/>
</dbReference>
<evidence type="ECO:0000256" key="13">
    <source>
        <dbReference type="ARBA" id="ARBA00022932"/>
    </source>
</evidence>
<evidence type="ECO:0000256" key="19">
    <source>
        <dbReference type="ARBA" id="ARBA00044678"/>
    </source>
</evidence>
<evidence type="ECO:0000259" key="22">
    <source>
        <dbReference type="SMART" id="SM00278"/>
    </source>
</evidence>
<feature type="domain" description="Helix-hairpin-helix DNA-binding motif class 1" evidence="22">
    <location>
        <begin position="128"/>
        <end position="147"/>
    </location>
</feature>
<dbReference type="GO" id="GO:0006281">
    <property type="term" value="P:DNA repair"/>
    <property type="evidence" value="ECO:0007669"/>
    <property type="project" value="UniProtKB-KW"/>
</dbReference>
<keyword evidence="14" id="KW-0915">Sodium</keyword>
<dbReference type="Proteomes" id="UP000176917">
    <property type="component" value="Unassembled WGS sequence"/>
</dbReference>
<dbReference type="SUPFAM" id="SSF47802">
    <property type="entry name" value="DNA polymerase beta, N-terminal domain-like"/>
    <property type="match status" value="1"/>
</dbReference>
<keyword evidence="12" id="KW-0832">Ubl conjugation</keyword>
<feature type="domain" description="Helix-hairpin-helix DNA-binding motif class 1" evidence="22">
    <location>
        <begin position="53"/>
        <end position="72"/>
    </location>
</feature>
<dbReference type="InterPro" id="IPR029398">
    <property type="entry name" value="PolB_thumb"/>
</dbReference>
<reference evidence="25 26" key="1">
    <citation type="journal article" date="2016" name="Nat. Commun.">
        <title>Thousands of microbial genomes shed light on interconnected biogeochemical processes in an aquifer system.</title>
        <authorList>
            <person name="Anantharaman K."/>
            <person name="Brown C.T."/>
            <person name="Hug L.A."/>
            <person name="Sharon I."/>
            <person name="Castelle C.J."/>
            <person name="Probst A.J."/>
            <person name="Thomas B.C."/>
            <person name="Singh A."/>
            <person name="Wilkins M.J."/>
            <person name="Karaoz U."/>
            <person name="Brodie E.L."/>
            <person name="Williams K.H."/>
            <person name="Hubbard S.S."/>
            <person name="Banfield J.F."/>
        </authorList>
    </citation>
    <scope>NUCLEOTIDE SEQUENCE [LARGE SCALE GENOMIC DNA]</scope>
</reference>
<keyword evidence="8" id="KW-0808">Transferase</keyword>
<dbReference type="EC" id="2.7.7.7" evidence="3"/>
<dbReference type="NCBIfam" id="NF006375">
    <property type="entry name" value="PRK08609.1"/>
    <property type="match status" value="1"/>
</dbReference>
<comment type="catalytic activity">
    <reaction evidence="19">
        <text>a 5'-end 2'-deoxyribose-2'-deoxyribonucleotide-DNA = (2E,4S)-4-hydroxypenten-2-al-5-phosphate + a 5'-end 5'-phospho-2'-deoxyribonucleoside-DNA + H(+)</text>
        <dbReference type="Rhea" id="RHEA:76255"/>
        <dbReference type="Rhea" id="RHEA-COMP:13180"/>
        <dbReference type="Rhea" id="RHEA-COMP:18657"/>
        <dbReference type="ChEBI" id="CHEBI:15378"/>
        <dbReference type="ChEBI" id="CHEBI:136412"/>
        <dbReference type="ChEBI" id="CHEBI:195194"/>
        <dbReference type="ChEBI" id="CHEBI:195195"/>
    </reaction>
</comment>
<dbReference type="SMART" id="SM00483">
    <property type="entry name" value="POLXc"/>
    <property type="match status" value="1"/>
</dbReference>
<evidence type="ECO:0000256" key="11">
    <source>
        <dbReference type="ARBA" id="ARBA00022763"/>
    </source>
</evidence>
<evidence type="ECO:0000256" key="2">
    <source>
        <dbReference type="ARBA" id="ARBA00004496"/>
    </source>
</evidence>
<dbReference type="GO" id="GO:0008270">
    <property type="term" value="F:zinc ion binding"/>
    <property type="evidence" value="ECO:0007669"/>
    <property type="project" value="TreeGrafter"/>
</dbReference>
<dbReference type="PANTHER" id="PTHR36928:SF1">
    <property type="entry name" value="PHOSPHATASE YCDX-RELATED"/>
    <property type="match status" value="1"/>
</dbReference>
<evidence type="ECO:0000256" key="8">
    <source>
        <dbReference type="ARBA" id="ARBA00022679"/>
    </source>
</evidence>
<dbReference type="Gene3D" id="3.30.460.10">
    <property type="entry name" value="Beta Polymerase, domain 2"/>
    <property type="match status" value="1"/>
</dbReference>
<dbReference type="InterPro" id="IPR027421">
    <property type="entry name" value="DNA_pol_lamdba_lyase_dom_sf"/>
</dbReference>
<dbReference type="InterPro" id="IPR037160">
    <property type="entry name" value="DNA_Pol_thumb_sf"/>
</dbReference>
<keyword evidence="7" id="KW-0237">DNA synthesis</keyword>
<evidence type="ECO:0000256" key="18">
    <source>
        <dbReference type="ARBA" id="ARBA00044632"/>
    </source>
</evidence>
<dbReference type="STRING" id="1802461.A3B24_01360"/>
<comment type="caution">
    <text evidence="25">The sequence shown here is derived from an EMBL/GenBank/DDBJ whole genome shotgun (WGS) entry which is preliminary data.</text>
</comment>
<dbReference type="FunFam" id="3.20.20.140:FF:000047">
    <property type="entry name" value="PHP domain-containing protein"/>
    <property type="match status" value="1"/>
</dbReference>
<dbReference type="AlphaFoldDB" id="A0A1G2RJM7"/>
<dbReference type="SUPFAM" id="SSF81301">
    <property type="entry name" value="Nucleotidyltransferase"/>
    <property type="match status" value="1"/>
</dbReference>
<dbReference type="PIRSF" id="PIRSF005047">
    <property type="entry name" value="UCP005047_YshC"/>
    <property type="match status" value="1"/>
</dbReference>